<dbReference type="AlphaFoldDB" id="A0AAV5T7W8"/>
<sequence>LTINPQYAADLLLQRMNTVLREVVHSNFGSSTFDALGSLYEAIGRYLMEMILECQNLPSSLLVRLLLC</sequence>
<protein>
    <submittedName>
        <fullName evidence="1">Uncharacterized protein</fullName>
    </submittedName>
</protein>
<keyword evidence="2" id="KW-1185">Reference proteome</keyword>
<proteinExistence type="predicted"/>
<dbReference type="Proteomes" id="UP001432027">
    <property type="component" value="Unassembled WGS sequence"/>
</dbReference>
<dbReference type="EMBL" id="BTSX01000003">
    <property type="protein sequence ID" value="GMS88918.1"/>
    <property type="molecule type" value="Genomic_DNA"/>
</dbReference>
<accession>A0AAV5T7W8</accession>
<reference evidence="1" key="1">
    <citation type="submission" date="2023-10" db="EMBL/GenBank/DDBJ databases">
        <title>Genome assembly of Pristionchus species.</title>
        <authorList>
            <person name="Yoshida K."/>
            <person name="Sommer R.J."/>
        </authorList>
    </citation>
    <scope>NUCLEOTIDE SEQUENCE</scope>
    <source>
        <strain evidence="1">RS0144</strain>
    </source>
</reference>
<comment type="caution">
    <text evidence="1">The sequence shown here is derived from an EMBL/GenBank/DDBJ whole genome shotgun (WGS) entry which is preliminary data.</text>
</comment>
<evidence type="ECO:0000313" key="2">
    <source>
        <dbReference type="Proteomes" id="UP001432027"/>
    </source>
</evidence>
<organism evidence="1 2">
    <name type="scientific">Pristionchus entomophagus</name>
    <dbReference type="NCBI Taxonomy" id="358040"/>
    <lineage>
        <taxon>Eukaryota</taxon>
        <taxon>Metazoa</taxon>
        <taxon>Ecdysozoa</taxon>
        <taxon>Nematoda</taxon>
        <taxon>Chromadorea</taxon>
        <taxon>Rhabditida</taxon>
        <taxon>Rhabditina</taxon>
        <taxon>Diplogasteromorpha</taxon>
        <taxon>Diplogasteroidea</taxon>
        <taxon>Neodiplogasteridae</taxon>
        <taxon>Pristionchus</taxon>
    </lineage>
</organism>
<evidence type="ECO:0000313" key="1">
    <source>
        <dbReference type="EMBL" id="GMS88918.1"/>
    </source>
</evidence>
<gene>
    <name evidence="1" type="ORF">PENTCL1PPCAC_11093</name>
</gene>
<name>A0AAV5T7W8_9BILA</name>
<feature type="non-terminal residue" evidence="1">
    <location>
        <position position="1"/>
    </location>
</feature>